<feature type="compositionally biased region" description="Low complexity" evidence="1">
    <location>
        <begin position="75"/>
        <end position="84"/>
    </location>
</feature>
<feature type="compositionally biased region" description="Polar residues" evidence="1">
    <location>
        <begin position="123"/>
        <end position="132"/>
    </location>
</feature>
<dbReference type="AlphaFoldDB" id="A0A401Q6X0"/>
<proteinExistence type="predicted"/>
<feature type="compositionally biased region" description="Polar residues" evidence="1">
    <location>
        <begin position="142"/>
        <end position="152"/>
    </location>
</feature>
<reference evidence="2 3" key="1">
    <citation type="journal article" date="2018" name="Nat. Ecol. Evol.">
        <title>Shark genomes provide insights into elasmobranch evolution and the origin of vertebrates.</title>
        <authorList>
            <person name="Hara Y"/>
            <person name="Yamaguchi K"/>
            <person name="Onimaru K"/>
            <person name="Kadota M"/>
            <person name="Koyanagi M"/>
            <person name="Keeley SD"/>
            <person name="Tatsumi K"/>
            <person name="Tanaka K"/>
            <person name="Motone F"/>
            <person name="Kageyama Y"/>
            <person name="Nozu R"/>
            <person name="Adachi N"/>
            <person name="Nishimura O"/>
            <person name="Nakagawa R"/>
            <person name="Tanegashima C"/>
            <person name="Kiyatake I"/>
            <person name="Matsumoto R"/>
            <person name="Murakumo K"/>
            <person name="Nishida K"/>
            <person name="Terakita A"/>
            <person name="Kuratani S"/>
            <person name="Sato K"/>
            <person name="Hyodo S Kuraku.S."/>
        </authorList>
    </citation>
    <scope>NUCLEOTIDE SEQUENCE [LARGE SCALE GENOMIC DNA]</scope>
</reference>
<gene>
    <name evidence="2" type="ORF">scyTo_0023127</name>
</gene>
<evidence type="ECO:0000313" key="3">
    <source>
        <dbReference type="Proteomes" id="UP000288216"/>
    </source>
</evidence>
<feature type="region of interest" description="Disordered" evidence="1">
    <location>
        <begin position="1"/>
        <end position="33"/>
    </location>
</feature>
<keyword evidence="3" id="KW-1185">Reference proteome</keyword>
<sequence>MLSAVPHKTSQPEAVAPVCAEDTTSSEDQAPNEVILEASPVVLEASQVEAKVQVSTDVSALSEGQLSGEVAHQASPVSPGSSVVGTETQISTEHKINGVAIPTSPTAREVSQPDAQAYIEGLTSPSAQNKVPTVSHPDEGTSILTENDSSVAPRTCEP</sequence>
<feature type="region of interest" description="Disordered" evidence="1">
    <location>
        <begin position="65"/>
        <end position="84"/>
    </location>
</feature>
<dbReference type="EMBL" id="BFAA01026520">
    <property type="protein sequence ID" value="GCB81144.1"/>
    <property type="molecule type" value="Genomic_DNA"/>
</dbReference>
<feature type="non-terminal residue" evidence="2">
    <location>
        <position position="158"/>
    </location>
</feature>
<accession>A0A401Q6X0</accession>
<dbReference type="Proteomes" id="UP000288216">
    <property type="component" value="Unassembled WGS sequence"/>
</dbReference>
<protein>
    <submittedName>
        <fullName evidence="2">Uncharacterized protein</fullName>
    </submittedName>
</protein>
<feature type="region of interest" description="Disordered" evidence="1">
    <location>
        <begin position="122"/>
        <end position="158"/>
    </location>
</feature>
<comment type="caution">
    <text evidence="2">The sequence shown here is derived from an EMBL/GenBank/DDBJ whole genome shotgun (WGS) entry which is preliminary data.</text>
</comment>
<name>A0A401Q6X0_SCYTO</name>
<organism evidence="2 3">
    <name type="scientific">Scyliorhinus torazame</name>
    <name type="common">Cloudy catshark</name>
    <name type="synonym">Catulus torazame</name>
    <dbReference type="NCBI Taxonomy" id="75743"/>
    <lineage>
        <taxon>Eukaryota</taxon>
        <taxon>Metazoa</taxon>
        <taxon>Chordata</taxon>
        <taxon>Craniata</taxon>
        <taxon>Vertebrata</taxon>
        <taxon>Chondrichthyes</taxon>
        <taxon>Elasmobranchii</taxon>
        <taxon>Galeomorphii</taxon>
        <taxon>Galeoidea</taxon>
        <taxon>Carcharhiniformes</taxon>
        <taxon>Scyliorhinidae</taxon>
        <taxon>Scyliorhinus</taxon>
    </lineage>
</organism>
<evidence type="ECO:0000256" key="1">
    <source>
        <dbReference type="SAM" id="MobiDB-lite"/>
    </source>
</evidence>
<evidence type="ECO:0000313" key="2">
    <source>
        <dbReference type="EMBL" id="GCB81144.1"/>
    </source>
</evidence>